<keyword evidence="4" id="KW-1185">Reference proteome</keyword>
<accession>A0A8X6GCN1</accession>
<dbReference type="EMBL" id="BMAO01019980">
    <property type="protein sequence ID" value="GFQ64254.1"/>
    <property type="molecule type" value="Genomic_DNA"/>
</dbReference>
<gene>
    <name evidence="1" type="ORF">TNCT_513341</name>
    <name evidence="3" type="ORF">TNCT_591</name>
    <name evidence="2" type="ORF">TNCT_79111</name>
</gene>
<name>A0A8X6GCN1_TRICU</name>
<organism evidence="1 4">
    <name type="scientific">Trichonephila clavata</name>
    <name type="common">Joro spider</name>
    <name type="synonym">Nephila clavata</name>
    <dbReference type="NCBI Taxonomy" id="2740835"/>
    <lineage>
        <taxon>Eukaryota</taxon>
        <taxon>Metazoa</taxon>
        <taxon>Ecdysozoa</taxon>
        <taxon>Arthropoda</taxon>
        <taxon>Chelicerata</taxon>
        <taxon>Arachnida</taxon>
        <taxon>Araneae</taxon>
        <taxon>Araneomorphae</taxon>
        <taxon>Entelegynae</taxon>
        <taxon>Araneoidea</taxon>
        <taxon>Nephilidae</taxon>
        <taxon>Trichonephila</taxon>
    </lineage>
</organism>
<evidence type="ECO:0000313" key="2">
    <source>
        <dbReference type="EMBL" id="GFQ67026.1"/>
    </source>
</evidence>
<dbReference type="EMBL" id="BMAO01038037">
    <property type="protein sequence ID" value="GFR22135.1"/>
    <property type="molecule type" value="Genomic_DNA"/>
</dbReference>
<dbReference type="Proteomes" id="UP000887116">
    <property type="component" value="Unassembled WGS sequence"/>
</dbReference>
<dbReference type="EMBL" id="BMAO01020391">
    <property type="protein sequence ID" value="GFQ67026.1"/>
    <property type="molecule type" value="Genomic_DNA"/>
</dbReference>
<sequence>MSLPKHHTFPHFRETPCFTLPRPRLCSADASSSLRLLAAVGGLARLQLRGTLPASHFWSDQSAQVSSVGICGSSRNGQVVSLMQKEQCSISNLSAVKKNAML</sequence>
<evidence type="ECO:0000313" key="1">
    <source>
        <dbReference type="EMBL" id="GFQ64254.1"/>
    </source>
</evidence>
<proteinExistence type="predicted"/>
<dbReference type="AlphaFoldDB" id="A0A8X6GCN1"/>
<comment type="caution">
    <text evidence="1">The sequence shown here is derived from an EMBL/GenBank/DDBJ whole genome shotgun (WGS) entry which is preliminary data.</text>
</comment>
<evidence type="ECO:0000313" key="3">
    <source>
        <dbReference type="EMBL" id="GFR22135.1"/>
    </source>
</evidence>
<evidence type="ECO:0000313" key="4">
    <source>
        <dbReference type="Proteomes" id="UP000887116"/>
    </source>
</evidence>
<reference evidence="1" key="1">
    <citation type="submission" date="2020-07" db="EMBL/GenBank/DDBJ databases">
        <title>Multicomponent nature underlies the extraordinary mechanical properties of spider dragline silk.</title>
        <authorList>
            <person name="Kono N."/>
            <person name="Nakamura H."/>
            <person name="Mori M."/>
            <person name="Yoshida Y."/>
            <person name="Ohtoshi R."/>
            <person name="Malay A.D."/>
            <person name="Moran D.A.P."/>
            <person name="Tomita M."/>
            <person name="Numata K."/>
            <person name="Arakawa K."/>
        </authorList>
    </citation>
    <scope>NUCLEOTIDE SEQUENCE</scope>
</reference>
<protein>
    <submittedName>
        <fullName evidence="1">Uncharacterized protein</fullName>
    </submittedName>
</protein>